<dbReference type="InterPro" id="IPR027417">
    <property type="entry name" value="P-loop_NTPase"/>
</dbReference>
<dbReference type="InterPro" id="IPR050086">
    <property type="entry name" value="MetN_ABC_transporter-like"/>
</dbReference>
<evidence type="ECO:0000256" key="3">
    <source>
        <dbReference type="ARBA" id="ARBA00022475"/>
    </source>
</evidence>
<dbReference type="NCBIfam" id="TIGR02315">
    <property type="entry name" value="ABC_phnC"/>
    <property type="match status" value="1"/>
</dbReference>
<dbReference type="Proteomes" id="UP000543554">
    <property type="component" value="Unassembled WGS sequence"/>
</dbReference>
<gene>
    <name evidence="9" type="ORF">HNR51_000002</name>
</gene>
<name>A0AA40RXN0_9HYPH</name>
<dbReference type="InterPro" id="IPR003593">
    <property type="entry name" value="AAA+_ATPase"/>
</dbReference>
<dbReference type="GO" id="GO:0015416">
    <property type="term" value="F:ABC-type phosphonate transporter activity"/>
    <property type="evidence" value="ECO:0007669"/>
    <property type="project" value="InterPro"/>
</dbReference>
<keyword evidence="3" id="KW-1003">Cell membrane</keyword>
<evidence type="ECO:0000313" key="9">
    <source>
        <dbReference type="EMBL" id="MBA8910940.1"/>
    </source>
</evidence>
<accession>A0AA40RXN0</accession>
<feature type="domain" description="ABC transporter" evidence="8">
    <location>
        <begin position="2"/>
        <end position="245"/>
    </location>
</feature>
<dbReference type="RefSeq" id="WP_182553604.1">
    <property type="nucleotide sequence ID" value="NZ_BPRF01000030.1"/>
</dbReference>
<keyword evidence="4" id="KW-0547">Nucleotide-binding</keyword>
<evidence type="ECO:0000256" key="2">
    <source>
        <dbReference type="ARBA" id="ARBA00022448"/>
    </source>
</evidence>
<keyword evidence="2" id="KW-0813">Transport</keyword>
<dbReference type="GO" id="GO:0005524">
    <property type="term" value="F:ATP binding"/>
    <property type="evidence" value="ECO:0007669"/>
    <property type="project" value="UniProtKB-KW"/>
</dbReference>
<dbReference type="SMART" id="SM00382">
    <property type="entry name" value="AAA"/>
    <property type="match status" value="1"/>
</dbReference>
<evidence type="ECO:0000256" key="1">
    <source>
        <dbReference type="ARBA" id="ARBA00005417"/>
    </source>
</evidence>
<dbReference type="PANTHER" id="PTHR43166">
    <property type="entry name" value="AMINO ACID IMPORT ATP-BINDING PROTEIN"/>
    <property type="match status" value="1"/>
</dbReference>
<evidence type="ECO:0000313" key="10">
    <source>
        <dbReference type="Proteomes" id="UP000543554"/>
    </source>
</evidence>
<dbReference type="SUPFAM" id="SSF52540">
    <property type="entry name" value="P-loop containing nucleoside triphosphate hydrolases"/>
    <property type="match status" value="1"/>
</dbReference>
<protein>
    <submittedName>
        <fullName evidence="9">Phosphonate transport system ATP-binding protein</fullName>
    </submittedName>
</protein>
<dbReference type="InterPro" id="IPR017871">
    <property type="entry name" value="ABC_transporter-like_CS"/>
</dbReference>
<dbReference type="PANTHER" id="PTHR43166:SF6">
    <property type="entry name" value="PHOSPHONATES IMPORT ATP-BINDING PROTEIN PHNC"/>
    <property type="match status" value="1"/>
</dbReference>
<evidence type="ECO:0000259" key="8">
    <source>
        <dbReference type="PROSITE" id="PS50893"/>
    </source>
</evidence>
<dbReference type="InterPro" id="IPR012693">
    <property type="entry name" value="ABC_transpr_PhnC"/>
</dbReference>
<dbReference type="AlphaFoldDB" id="A0AA40RXN0"/>
<dbReference type="GO" id="GO:0016887">
    <property type="term" value="F:ATP hydrolysis activity"/>
    <property type="evidence" value="ECO:0007669"/>
    <property type="project" value="InterPro"/>
</dbReference>
<reference evidence="9 10" key="1">
    <citation type="submission" date="2020-08" db="EMBL/GenBank/DDBJ databases">
        <title>Genomic Encyclopedia of Type Strains, Phase IV (KMG-IV): sequencing the most valuable type-strain genomes for metagenomic binning, comparative biology and taxonomic classification.</title>
        <authorList>
            <person name="Goeker M."/>
        </authorList>
    </citation>
    <scope>NUCLEOTIDE SEQUENCE [LARGE SCALE GENOMIC DNA]</scope>
    <source>
        <strain evidence="9 10">DSM 11490</strain>
    </source>
</reference>
<keyword evidence="10" id="KW-1185">Reference proteome</keyword>
<dbReference type="PROSITE" id="PS00211">
    <property type="entry name" value="ABC_TRANSPORTER_1"/>
    <property type="match status" value="1"/>
</dbReference>
<sequence length="269" mass="28930">MLSVENLEVTYPGGIKALRPTTLTFREGEFAVLLGPSGAGKSTLLRCLNGLVRPTNGRVSVPGVGDIAASRAVLRRHRAATGMVFQHHQLIGRMTALANVLMGRLGHQNTLRSLWPSSRCDQRLGLEALERVDLLDRALTRVDLLSGGQQQRVGIARAVAQRPRLILADEPVASLDPATATRVLDLLRTICRTDGISAVVSLHQVDLARQFADRVVGVRGGEVVFDGAPARLSDGDLSRIYDAQPAEVLAAVDEAPRTRQGAIYALRTA</sequence>
<dbReference type="GO" id="GO:0016020">
    <property type="term" value="C:membrane"/>
    <property type="evidence" value="ECO:0007669"/>
    <property type="project" value="InterPro"/>
</dbReference>
<dbReference type="InterPro" id="IPR003439">
    <property type="entry name" value="ABC_transporter-like_ATP-bd"/>
</dbReference>
<keyword evidence="7" id="KW-0472">Membrane</keyword>
<evidence type="ECO:0000256" key="5">
    <source>
        <dbReference type="ARBA" id="ARBA00022840"/>
    </source>
</evidence>
<keyword evidence="6" id="KW-1278">Translocase</keyword>
<evidence type="ECO:0000256" key="7">
    <source>
        <dbReference type="ARBA" id="ARBA00023136"/>
    </source>
</evidence>
<dbReference type="CDD" id="cd03256">
    <property type="entry name" value="ABC_PhnC_transporter"/>
    <property type="match status" value="1"/>
</dbReference>
<comment type="similarity">
    <text evidence="1">Belongs to the ABC transporter superfamily.</text>
</comment>
<dbReference type="Gene3D" id="3.40.50.300">
    <property type="entry name" value="P-loop containing nucleotide triphosphate hydrolases"/>
    <property type="match status" value="1"/>
</dbReference>
<keyword evidence="5 9" id="KW-0067">ATP-binding</keyword>
<proteinExistence type="inferred from homology"/>
<dbReference type="PROSITE" id="PS50893">
    <property type="entry name" value="ABC_TRANSPORTER_2"/>
    <property type="match status" value="1"/>
</dbReference>
<evidence type="ECO:0000256" key="4">
    <source>
        <dbReference type="ARBA" id="ARBA00022741"/>
    </source>
</evidence>
<dbReference type="Pfam" id="PF00005">
    <property type="entry name" value="ABC_tran"/>
    <property type="match status" value="1"/>
</dbReference>
<comment type="caution">
    <text evidence="9">The sequence shown here is derived from an EMBL/GenBank/DDBJ whole genome shotgun (WGS) entry which is preliminary data.</text>
</comment>
<evidence type="ECO:0000256" key="6">
    <source>
        <dbReference type="ARBA" id="ARBA00022967"/>
    </source>
</evidence>
<dbReference type="EMBL" id="JACJIB010000001">
    <property type="protein sequence ID" value="MBA8910940.1"/>
    <property type="molecule type" value="Genomic_DNA"/>
</dbReference>
<organism evidence="9 10">
    <name type="scientific">Methylorubrum thiocyanatum</name>
    <dbReference type="NCBI Taxonomy" id="47958"/>
    <lineage>
        <taxon>Bacteria</taxon>
        <taxon>Pseudomonadati</taxon>
        <taxon>Pseudomonadota</taxon>
        <taxon>Alphaproteobacteria</taxon>
        <taxon>Hyphomicrobiales</taxon>
        <taxon>Methylobacteriaceae</taxon>
        <taxon>Methylorubrum</taxon>
    </lineage>
</organism>